<sequence>MRSSVSERIARHVAQAEQDGILFRPPRKEIRAFRRRVDTGELVEPFPQLFGHSAFWAGLESWRKPYVIIQSLARYDEQLIFASFSAACVFGLPVSLELLEDVYLAVSPGSHTGKTGRFVRCGVRATPGIPTFARGVVNGIHVTSPEQTVVDCLCAAPFPQALAIADAALRLLDISSEELVQLVRRYGGRKRGVRSALRVASYADARSQSGGESIARGVMIQEGFVVPELQVAFPDVLEPWRTFYVDGAWILEDGTKLVWEFDGKDKYTRFSGEHGDTVARMMHERQRESRLTAVCDAVIRFDYRTVMTPGALARLLDAYDVPRVASRGI</sequence>
<dbReference type="AlphaFoldDB" id="A0A7K0G6Y9"/>
<evidence type="ECO:0008006" key="3">
    <source>
        <dbReference type="Google" id="ProtNLM"/>
    </source>
</evidence>
<keyword evidence="2" id="KW-1185">Reference proteome</keyword>
<proteinExistence type="predicted"/>
<evidence type="ECO:0000313" key="2">
    <source>
        <dbReference type="Proteomes" id="UP000470010"/>
    </source>
</evidence>
<organism evidence="1 2">
    <name type="scientific">Enorma shizhengliae</name>
    <dbReference type="NCBI Taxonomy" id="2606615"/>
    <lineage>
        <taxon>Bacteria</taxon>
        <taxon>Bacillati</taxon>
        <taxon>Actinomycetota</taxon>
        <taxon>Coriobacteriia</taxon>
        <taxon>Coriobacteriales</taxon>
        <taxon>Coriobacteriaceae</taxon>
        <taxon>Enorma</taxon>
    </lineage>
</organism>
<reference evidence="2" key="1">
    <citation type="submission" date="2019-08" db="EMBL/GenBank/DDBJ databases">
        <title>Arthrobacter sp. nov., isolated from plateau pika and Tibetan wild ass.</title>
        <authorList>
            <person name="Ge Y."/>
        </authorList>
    </citation>
    <scope>NUCLEOTIDE SEQUENCE [LARGE SCALE GENOMIC DNA]</scope>
    <source>
        <strain evidence="2">HF-1365</strain>
    </source>
</reference>
<dbReference type="RefSeq" id="WP_144687285.1">
    <property type="nucleotide sequence ID" value="NZ_VLLQ01000001.1"/>
</dbReference>
<gene>
    <name evidence="1" type="ORF">GJE22_01285</name>
</gene>
<name>A0A7K0G6Y9_9ACTN</name>
<accession>A0A7K0G6Y9</accession>
<dbReference type="EMBL" id="VTFZ01000001">
    <property type="protein sequence ID" value="MRX79250.1"/>
    <property type="molecule type" value="Genomic_DNA"/>
</dbReference>
<protein>
    <recommendedName>
        <fullName evidence="3">DUF559 domain-containing protein</fullName>
    </recommendedName>
</protein>
<dbReference type="Proteomes" id="UP000470010">
    <property type="component" value="Unassembled WGS sequence"/>
</dbReference>
<comment type="caution">
    <text evidence="1">The sequence shown here is derived from an EMBL/GenBank/DDBJ whole genome shotgun (WGS) entry which is preliminary data.</text>
</comment>
<evidence type="ECO:0000313" key="1">
    <source>
        <dbReference type="EMBL" id="MRX79250.1"/>
    </source>
</evidence>